<protein>
    <submittedName>
        <fullName evidence="1">Uncharacterized protein</fullName>
    </submittedName>
</protein>
<dbReference type="AlphaFoldDB" id="A0A7X6M0A1"/>
<sequence length="292" mass="30775">MSGSIGRRPEVAVALNRSEAIARAVVQAARELSTALGGVAKADAEYGLRPIGQLSGDAARRLSNADKGFRRDLEDAGAPPSIATLPEPGSPDRFYNGARLWQVDQVFPKAFGERDVATAEGYIRTASHSTAGDVVYLTDGSDIAGVYGTITSWTDVRDGAMRFHPAGMVLGIDAGRISVNPMVAEGHSAAAFVPGVSDRVFTTPGRVETSKILSVEFQTYDTIIADPDVTLVADGFPGFEGVGQAALRDPSVVAERLATVADRVRRAYPTIDVSVGANRLPADEAIRTFLAT</sequence>
<dbReference type="EMBL" id="JAAXPE010000022">
    <property type="protein sequence ID" value="NKY87851.1"/>
    <property type="molecule type" value="Genomic_DNA"/>
</dbReference>
<evidence type="ECO:0000313" key="2">
    <source>
        <dbReference type="Proteomes" id="UP000523447"/>
    </source>
</evidence>
<dbReference type="RefSeq" id="WP_040724487.1">
    <property type="nucleotide sequence ID" value="NZ_CAWPHS010000015.1"/>
</dbReference>
<reference evidence="1 2" key="1">
    <citation type="submission" date="2020-04" db="EMBL/GenBank/DDBJ databases">
        <title>MicrobeNet Type strains.</title>
        <authorList>
            <person name="Nicholson A.C."/>
        </authorList>
    </citation>
    <scope>NUCLEOTIDE SEQUENCE [LARGE SCALE GENOMIC DNA]</scope>
    <source>
        <strain evidence="1 2">DSM 44445</strain>
    </source>
</reference>
<keyword evidence="2" id="KW-1185">Reference proteome</keyword>
<name>A0A7X6M0A1_9NOCA</name>
<comment type="caution">
    <text evidence="1">The sequence shown here is derived from an EMBL/GenBank/DDBJ whole genome shotgun (WGS) entry which is preliminary data.</text>
</comment>
<evidence type="ECO:0000313" key="1">
    <source>
        <dbReference type="EMBL" id="NKY87851.1"/>
    </source>
</evidence>
<gene>
    <name evidence="1" type="ORF">HGA07_19730</name>
</gene>
<proteinExistence type="predicted"/>
<dbReference type="Proteomes" id="UP000523447">
    <property type="component" value="Unassembled WGS sequence"/>
</dbReference>
<accession>A0A7X6M0A1</accession>
<organism evidence="1 2">
    <name type="scientific">Nocardia veterana</name>
    <dbReference type="NCBI Taxonomy" id="132249"/>
    <lineage>
        <taxon>Bacteria</taxon>
        <taxon>Bacillati</taxon>
        <taxon>Actinomycetota</taxon>
        <taxon>Actinomycetes</taxon>
        <taxon>Mycobacteriales</taxon>
        <taxon>Nocardiaceae</taxon>
        <taxon>Nocardia</taxon>
    </lineage>
</organism>